<keyword evidence="4" id="KW-1185">Reference proteome</keyword>
<accession>A0A162Y1L5</accession>
<feature type="compositionally biased region" description="Polar residues" evidence="2">
    <location>
        <begin position="292"/>
        <end position="301"/>
    </location>
</feature>
<name>A0A162Y1L5_DIDRA</name>
<sequence length="584" mass="65185">MHARSGAMPQPRRDDALTTMHIFDDATYTREALGLHVNQSEDDIDAQLLLLARESGIEDPYRFLCPAQDIPRALSTTTAGSAHSSSLSIHSHQTQSTGFTDPSRTSREQPHVKRLPPQQTTPTLARASVTLDSTMDYFAANFQQRNSTASTFSAAHSVSSSASSLQKTSTRRKRASFLSMFRRDSSSCTSPSHHRHHGKARGPKLECGHSLSTSAIRAHIKEALQAKEGAVPSCCGIALPRATLEVVLTKQETDLVIEGAARSPELSSLQDSGYSENGMSSIDLPRPAQKTPLPTLSKSVPNTPPRRVSLQLPDGGSTLANEALGSFKSQQKEQLERVAAFENNQRKALSAHHQCSLKRFAAQHENNKDERREHVSEVAPRNVSQLAYAAQHILELEDLEDAQITAEDNLRTAQDLETQNVATALKHMEAYCLSSNPDPGLAHIVTQDDFKKLDRQRLIQQTLPRKHESAINVLRSRQERAMKLKMQKQELELADMDAEFEKEKAAEEWQFAQESERLSAVIRARQKRFQQRWDLKYEMWRKDWDSQHGTQFDNVDWPLKLQYGGPICGIPESSETPTPIHAAT</sequence>
<proteinExistence type="predicted"/>
<reference evidence="3 4" key="1">
    <citation type="journal article" date="2016" name="Sci. Rep.">
        <title>Draft genome sequencing and secretome analysis of fungal phytopathogen Ascochyta rabiei provides insight into the necrotrophic effector repertoire.</title>
        <authorList>
            <person name="Verma S."/>
            <person name="Gazara R.K."/>
            <person name="Nizam S."/>
            <person name="Parween S."/>
            <person name="Chattopadhyay D."/>
            <person name="Verma P.K."/>
        </authorList>
    </citation>
    <scope>NUCLEOTIDE SEQUENCE [LARGE SCALE GENOMIC DNA]</scope>
    <source>
        <strain evidence="3 4">ArDII</strain>
    </source>
</reference>
<feature type="coiled-coil region" evidence="1">
    <location>
        <begin position="474"/>
        <end position="506"/>
    </location>
</feature>
<keyword evidence="1" id="KW-0175">Coiled coil</keyword>
<comment type="caution">
    <text evidence="3">The sequence shown here is derived from an EMBL/GenBank/DDBJ whole genome shotgun (WGS) entry which is preliminary data.</text>
</comment>
<protein>
    <submittedName>
        <fullName evidence="3">Uncharacterized protein</fullName>
    </submittedName>
</protein>
<feature type="compositionally biased region" description="Basic residues" evidence="2">
    <location>
        <begin position="192"/>
        <end position="202"/>
    </location>
</feature>
<feature type="region of interest" description="Disordered" evidence="2">
    <location>
        <begin position="184"/>
        <end position="207"/>
    </location>
</feature>
<evidence type="ECO:0000256" key="1">
    <source>
        <dbReference type="SAM" id="Coils"/>
    </source>
</evidence>
<evidence type="ECO:0000256" key="2">
    <source>
        <dbReference type="SAM" id="MobiDB-lite"/>
    </source>
</evidence>
<feature type="compositionally biased region" description="Polar residues" evidence="2">
    <location>
        <begin position="266"/>
        <end position="280"/>
    </location>
</feature>
<dbReference type="OrthoDB" id="9977870at2759"/>
<gene>
    <name evidence="3" type="ORF">ST47_g9130</name>
</gene>
<dbReference type="AlphaFoldDB" id="A0A162Y1L5"/>
<feature type="region of interest" description="Disordered" evidence="2">
    <location>
        <begin position="75"/>
        <end position="124"/>
    </location>
</feature>
<organism evidence="3 4">
    <name type="scientific">Didymella rabiei</name>
    <name type="common">Chickpea ascochyta blight fungus</name>
    <name type="synonym">Mycosphaerella rabiei</name>
    <dbReference type="NCBI Taxonomy" id="5454"/>
    <lineage>
        <taxon>Eukaryota</taxon>
        <taxon>Fungi</taxon>
        <taxon>Dikarya</taxon>
        <taxon>Ascomycota</taxon>
        <taxon>Pezizomycotina</taxon>
        <taxon>Dothideomycetes</taxon>
        <taxon>Pleosporomycetidae</taxon>
        <taxon>Pleosporales</taxon>
        <taxon>Pleosporineae</taxon>
        <taxon>Didymellaceae</taxon>
        <taxon>Ascochyta</taxon>
    </lineage>
</organism>
<dbReference type="STRING" id="5454.A0A162Y1L5"/>
<feature type="compositionally biased region" description="Low complexity" evidence="2">
    <location>
        <begin position="75"/>
        <end position="97"/>
    </location>
</feature>
<feature type="region of interest" description="Disordered" evidence="2">
    <location>
        <begin position="266"/>
        <end position="315"/>
    </location>
</feature>
<evidence type="ECO:0000313" key="4">
    <source>
        <dbReference type="Proteomes" id="UP000076837"/>
    </source>
</evidence>
<dbReference type="Proteomes" id="UP000076837">
    <property type="component" value="Unassembled WGS sequence"/>
</dbReference>
<evidence type="ECO:0000313" key="3">
    <source>
        <dbReference type="EMBL" id="KZM19787.1"/>
    </source>
</evidence>
<dbReference type="EMBL" id="JYNV01000290">
    <property type="protein sequence ID" value="KZM19787.1"/>
    <property type="molecule type" value="Genomic_DNA"/>
</dbReference>